<dbReference type="EMBL" id="JAOANI010000028">
    <property type="protein sequence ID" value="MCT7360612.1"/>
    <property type="molecule type" value="Genomic_DNA"/>
</dbReference>
<dbReference type="RefSeq" id="WP_260977441.1">
    <property type="nucleotide sequence ID" value="NZ_JAOANI010000028.1"/>
</dbReference>
<comment type="caution">
    <text evidence="2">The sequence shown here is derived from an EMBL/GenBank/DDBJ whole genome shotgun (WGS) entry which is preliminary data.</text>
</comment>
<evidence type="ECO:0000256" key="1">
    <source>
        <dbReference type="SAM" id="Phobius"/>
    </source>
</evidence>
<keyword evidence="1" id="KW-0472">Membrane</keyword>
<protein>
    <submittedName>
        <fullName evidence="2">Uncharacterized protein</fullName>
    </submittedName>
</protein>
<reference evidence="2" key="1">
    <citation type="journal article" date="2022" name="Front. Microbiol.">
        <title>Genome-based taxonomic rearrangement of Oceanobacter-related bacteria including the description of Thalassolituus hydrocarbonoclasticus sp. nov. and Thalassolituus pacificus sp. nov. and emended description of the genus Thalassolituus.</title>
        <authorList>
            <person name="Dong C."/>
            <person name="Wei L."/>
            <person name="Wang J."/>
            <person name="Lai Q."/>
            <person name="Huang Z."/>
            <person name="Shao Z."/>
        </authorList>
    </citation>
    <scope>NUCLEOTIDE SEQUENCE</scope>
    <source>
        <strain evidence="2">59MF3M-4</strain>
    </source>
</reference>
<evidence type="ECO:0000313" key="2">
    <source>
        <dbReference type="EMBL" id="MCT7360612.1"/>
    </source>
</evidence>
<proteinExistence type="predicted"/>
<feature type="transmembrane region" description="Helical" evidence="1">
    <location>
        <begin position="42"/>
        <end position="60"/>
    </location>
</feature>
<reference evidence="2" key="2">
    <citation type="submission" date="2022-08" db="EMBL/GenBank/DDBJ databases">
        <authorList>
            <person name="Dong C."/>
        </authorList>
    </citation>
    <scope>NUCLEOTIDE SEQUENCE</scope>
    <source>
        <strain evidence="2">59MF3M-4</strain>
    </source>
</reference>
<gene>
    <name evidence="2" type="ORF">NYR02_16445</name>
</gene>
<keyword evidence="3" id="KW-1185">Reference proteome</keyword>
<dbReference type="AlphaFoldDB" id="A0A9X2WIV9"/>
<feature type="transmembrane region" description="Helical" evidence="1">
    <location>
        <begin position="67"/>
        <end position="85"/>
    </location>
</feature>
<name>A0A9X2WIV9_9GAMM</name>
<feature type="transmembrane region" description="Helical" evidence="1">
    <location>
        <begin position="105"/>
        <end position="124"/>
    </location>
</feature>
<organism evidence="2 3">
    <name type="scientific">Thalassolituus pacificus</name>
    <dbReference type="NCBI Taxonomy" id="2975440"/>
    <lineage>
        <taxon>Bacteria</taxon>
        <taxon>Pseudomonadati</taxon>
        <taxon>Pseudomonadota</taxon>
        <taxon>Gammaproteobacteria</taxon>
        <taxon>Oceanospirillales</taxon>
        <taxon>Oceanospirillaceae</taxon>
        <taxon>Thalassolituus</taxon>
    </lineage>
</organism>
<keyword evidence="1" id="KW-1133">Transmembrane helix</keyword>
<feature type="transmembrane region" description="Helical" evidence="1">
    <location>
        <begin position="5"/>
        <end position="22"/>
    </location>
</feature>
<accession>A0A9X2WIV9</accession>
<sequence length="132" mass="14523">MIAKILISLGVLVYMVLIPYLEMNASHVFNPQWPGHARLHEVWQLTTNISLGLVALWLTWKEERIQMAGVISICVMGGVLVAHVTEGFYDGTLLSGNIAKTVLGLELAAFIALVVVLLSIVAMVTERNRALR</sequence>
<evidence type="ECO:0000313" key="3">
    <source>
        <dbReference type="Proteomes" id="UP001147830"/>
    </source>
</evidence>
<dbReference type="Proteomes" id="UP001147830">
    <property type="component" value="Unassembled WGS sequence"/>
</dbReference>
<keyword evidence="1" id="KW-0812">Transmembrane</keyword>